<dbReference type="OrthoDB" id="6396444at2"/>
<keyword evidence="1" id="KW-0030">Aminoacyl-tRNA synthetase</keyword>
<dbReference type="EMBL" id="JACCBI010000001">
    <property type="protein sequence ID" value="NYD68742.1"/>
    <property type="molecule type" value="Genomic_DNA"/>
</dbReference>
<dbReference type="GO" id="GO:0000166">
    <property type="term" value="F:nucleotide binding"/>
    <property type="evidence" value="ECO:0007669"/>
    <property type="project" value="InterPro"/>
</dbReference>
<keyword evidence="2" id="KW-0378">Hydrolase</keyword>
<gene>
    <name evidence="1" type="ORF">BJ972_003261</name>
    <name evidence="2" type="ORF">ESP50_12955</name>
</gene>
<evidence type="ECO:0000313" key="3">
    <source>
        <dbReference type="Proteomes" id="UP000292686"/>
    </source>
</evidence>
<dbReference type="AlphaFoldDB" id="A0A4Q2M2S4"/>
<dbReference type="EMBL" id="SDPM01000006">
    <property type="protein sequence ID" value="RXZ86099.1"/>
    <property type="molecule type" value="Genomic_DNA"/>
</dbReference>
<evidence type="ECO:0000313" key="1">
    <source>
        <dbReference type="EMBL" id="NYD68742.1"/>
    </source>
</evidence>
<dbReference type="Gene3D" id="3.30.980.10">
    <property type="entry name" value="Threonyl-trna Synthetase, Chain A, domain 2"/>
    <property type="match status" value="1"/>
</dbReference>
<protein>
    <submittedName>
        <fullName evidence="1">Alanyl-tRNA synthetase</fullName>
        <ecNumber evidence="1">6.1.1.7</ecNumber>
    </submittedName>
    <submittedName>
        <fullName evidence="2">Metal-dependent hydrolase</fullName>
    </submittedName>
</protein>
<dbReference type="InterPro" id="IPR018163">
    <property type="entry name" value="Thr/Ala-tRNA-synth_IIc_edit"/>
</dbReference>
<evidence type="ECO:0000313" key="4">
    <source>
        <dbReference type="Proteomes" id="UP000581087"/>
    </source>
</evidence>
<dbReference type="RefSeq" id="WP_129175800.1">
    <property type="nucleotide sequence ID" value="NZ_JACCBI010000001.1"/>
</dbReference>
<organism evidence="2 3">
    <name type="scientific">Agromyces atrinae</name>
    <dbReference type="NCBI Taxonomy" id="592376"/>
    <lineage>
        <taxon>Bacteria</taxon>
        <taxon>Bacillati</taxon>
        <taxon>Actinomycetota</taxon>
        <taxon>Actinomycetes</taxon>
        <taxon>Micrococcales</taxon>
        <taxon>Microbacteriaceae</taxon>
        <taxon>Agromyces</taxon>
    </lineage>
</organism>
<reference evidence="1 4" key="2">
    <citation type="submission" date="2020-07" db="EMBL/GenBank/DDBJ databases">
        <title>Sequencing the genomes of 1000 actinobacteria strains.</title>
        <authorList>
            <person name="Klenk H.-P."/>
        </authorList>
    </citation>
    <scope>NUCLEOTIDE SEQUENCE [LARGE SCALE GENOMIC DNA]</scope>
    <source>
        <strain evidence="1 4">DSM 23870</strain>
    </source>
</reference>
<sequence>MTLPRTDTRVTYATGALEERSTVLHVEPVGDRIAVLTESTSVHPVDASWPDQGADVAEIVIGGRTATIVDCVVGATDGRSLFLGSDIPARPGDDGWTFVVAHLVDADSGLNPAEGDEALLRADADTRGTLSIGHTACHLASLALNRAVADRWTKETRLDALGSPDFDAAAISSSTIEPFGSVDVFRLNKSLRRKGFTTEGLTGDLPDLARAIDAQLSEWIDTAASVTVERDGELLTDLRHWVCDLPGGAARIACGGTHVTSLAELGRVTVDLASTTVDGTDILTMTTRAVR</sequence>
<accession>A0A4Q2M2S4</accession>
<dbReference type="EC" id="6.1.1.7" evidence="1"/>
<keyword evidence="1" id="KW-0436">Ligase</keyword>
<dbReference type="Proteomes" id="UP000581087">
    <property type="component" value="Unassembled WGS sequence"/>
</dbReference>
<dbReference type="SUPFAM" id="SSF55186">
    <property type="entry name" value="ThrRS/AlaRS common domain"/>
    <property type="match status" value="1"/>
</dbReference>
<evidence type="ECO:0000313" key="2">
    <source>
        <dbReference type="EMBL" id="RXZ86099.1"/>
    </source>
</evidence>
<dbReference type="GO" id="GO:0004813">
    <property type="term" value="F:alanine-tRNA ligase activity"/>
    <property type="evidence" value="ECO:0007669"/>
    <property type="project" value="UniProtKB-EC"/>
</dbReference>
<dbReference type="GO" id="GO:0016787">
    <property type="term" value="F:hydrolase activity"/>
    <property type="evidence" value="ECO:0007669"/>
    <property type="project" value="UniProtKB-KW"/>
</dbReference>
<keyword evidence="3" id="KW-1185">Reference proteome</keyword>
<dbReference type="Proteomes" id="UP000292686">
    <property type="component" value="Unassembled WGS sequence"/>
</dbReference>
<reference evidence="2 3" key="1">
    <citation type="submission" date="2019-01" db="EMBL/GenBank/DDBJ databases">
        <title>Agromyces.</title>
        <authorList>
            <person name="Li J."/>
        </authorList>
    </citation>
    <scope>NUCLEOTIDE SEQUENCE [LARGE SCALE GENOMIC DNA]</scope>
    <source>
        <strain evidence="2 3">DSM 23870</strain>
    </source>
</reference>
<proteinExistence type="predicted"/>
<comment type="caution">
    <text evidence="2">The sequence shown here is derived from an EMBL/GenBank/DDBJ whole genome shotgun (WGS) entry which is preliminary data.</text>
</comment>
<name>A0A4Q2M2S4_9MICO</name>